<accession>X0SKC7</accession>
<organism evidence="1">
    <name type="scientific">marine sediment metagenome</name>
    <dbReference type="NCBI Taxonomy" id="412755"/>
    <lineage>
        <taxon>unclassified sequences</taxon>
        <taxon>metagenomes</taxon>
        <taxon>ecological metagenomes</taxon>
    </lineage>
</organism>
<sequence length="75" mass="8881">TIKIIDSIKIDIYSREHLPPHFHAIYAEHEELIEIGSLETIVGKLPSSQRKKVMKWAKERNEFLLENFKRLNPKL</sequence>
<protein>
    <recommendedName>
        <fullName evidence="2">DUF4160 domain-containing protein</fullName>
    </recommendedName>
</protein>
<dbReference type="AlphaFoldDB" id="X0SKC7"/>
<evidence type="ECO:0000313" key="1">
    <source>
        <dbReference type="EMBL" id="GAF81528.1"/>
    </source>
</evidence>
<comment type="caution">
    <text evidence="1">The sequence shown here is derived from an EMBL/GenBank/DDBJ whole genome shotgun (WGS) entry which is preliminary data.</text>
</comment>
<dbReference type="Pfam" id="PF13711">
    <property type="entry name" value="DUF4160"/>
    <property type="match status" value="1"/>
</dbReference>
<feature type="non-terminal residue" evidence="1">
    <location>
        <position position="1"/>
    </location>
</feature>
<name>X0SKC7_9ZZZZ</name>
<proteinExistence type="predicted"/>
<dbReference type="EMBL" id="BARS01002125">
    <property type="protein sequence ID" value="GAF81528.1"/>
    <property type="molecule type" value="Genomic_DNA"/>
</dbReference>
<evidence type="ECO:0008006" key="2">
    <source>
        <dbReference type="Google" id="ProtNLM"/>
    </source>
</evidence>
<reference evidence="1" key="1">
    <citation type="journal article" date="2014" name="Front. Microbiol.">
        <title>High frequency of phylogenetically diverse reductive dehalogenase-homologous genes in deep subseafloor sedimentary metagenomes.</title>
        <authorList>
            <person name="Kawai M."/>
            <person name="Futagami T."/>
            <person name="Toyoda A."/>
            <person name="Takaki Y."/>
            <person name="Nishi S."/>
            <person name="Hori S."/>
            <person name="Arai W."/>
            <person name="Tsubouchi T."/>
            <person name="Morono Y."/>
            <person name="Uchiyama I."/>
            <person name="Ito T."/>
            <person name="Fujiyama A."/>
            <person name="Inagaki F."/>
            <person name="Takami H."/>
        </authorList>
    </citation>
    <scope>NUCLEOTIDE SEQUENCE</scope>
    <source>
        <strain evidence="1">Expedition CK06-06</strain>
    </source>
</reference>
<gene>
    <name evidence="1" type="ORF">S01H1_03976</name>
</gene>
<dbReference type="InterPro" id="IPR025427">
    <property type="entry name" value="DUF4160"/>
</dbReference>